<dbReference type="CDD" id="cd05009">
    <property type="entry name" value="SIS_GlmS_GlmD_2"/>
    <property type="match status" value="1"/>
</dbReference>
<dbReference type="Pfam" id="PF01380">
    <property type="entry name" value="SIS"/>
    <property type="match status" value="1"/>
</dbReference>
<dbReference type="PANTHER" id="PTHR10937">
    <property type="entry name" value="GLUCOSAMINE--FRUCTOSE-6-PHOSPHATE AMINOTRANSFERASE, ISOMERIZING"/>
    <property type="match status" value="1"/>
</dbReference>
<dbReference type="GO" id="GO:0006047">
    <property type="term" value="P:UDP-N-acetylglucosamine metabolic process"/>
    <property type="evidence" value="ECO:0007669"/>
    <property type="project" value="TreeGrafter"/>
</dbReference>
<dbReference type="CDD" id="cd05710">
    <property type="entry name" value="SIS_1"/>
    <property type="match status" value="1"/>
</dbReference>
<reference evidence="2" key="2">
    <citation type="journal article" date="2021" name="Sci. Rep.">
        <title>The distribution of antibiotic resistance genes in chicken gut microbiota commensals.</title>
        <authorList>
            <person name="Juricova H."/>
            <person name="Matiasovicova J."/>
            <person name="Kubasova T."/>
            <person name="Cejkova D."/>
            <person name="Rychlik I."/>
        </authorList>
    </citation>
    <scope>NUCLEOTIDE SEQUENCE</scope>
    <source>
        <strain evidence="2">An559</strain>
    </source>
</reference>
<dbReference type="EMBL" id="JACJKY010000013">
    <property type="protein sequence ID" value="MBM6921233.1"/>
    <property type="molecule type" value="Genomic_DNA"/>
</dbReference>
<dbReference type="Proteomes" id="UP000774750">
    <property type="component" value="Unassembled WGS sequence"/>
</dbReference>
<protein>
    <submittedName>
        <fullName evidence="2">SIS domain-containing protein</fullName>
    </submittedName>
</protein>
<feature type="domain" description="SIS" evidence="1">
    <location>
        <begin position="16"/>
        <end position="155"/>
    </location>
</feature>
<sequence>MFEQKIKNVKATIERIRAMLESRPFDTVYFVACGGSRATMNPGKYILERETDKITTDIYTAKEFVQAPPKRFSENSIVVLNSYSGTTAETVEACQLAKEKGARTIAFSMFPEKAIGIADEVVFYEDEPSNPPPNFLTIFPAVYQVVFTILDVLEQTSYTPLIQHAMEQLDHIYATERAKRAEELRAFADKYYNEPIFYTTGAGMDYQMCYIMTVCILLEAQWIHSAAFHAGEFFHGPFEVVDKNTPYFCVLGLDETRSMEERALEFLLRYSDKVFAIDAKDFDLSSIDERVRKFVAPVILNRVMQMYGETLATRRAHPLSIRRYMGKVKY</sequence>
<dbReference type="InterPro" id="IPR035488">
    <property type="entry name" value="FrlB_SIS"/>
</dbReference>
<dbReference type="Gene3D" id="3.40.50.10490">
    <property type="entry name" value="Glucose-6-phosphate isomerase like protein, domain 1"/>
    <property type="match status" value="1"/>
</dbReference>
<evidence type="ECO:0000313" key="2">
    <source>
        <dbReference type="EMBL" id="MBM6921233.1"/>
    </source>
</evidence>
<evidence type="ECO:0000259" key="1">
    <source>
        <dbReference type="PROSITE" id="PS51464"/>
    </source>
</evidence>
<reference evidence="2" key="1">
    <citation type="submission" date="2020-08" db="EMBL/GenBank/DDBJ databases">
        <authorList>
            <person name="Cejkova D."/>
            <person name="Kubasova T."/>
            <person name="Jahodarova E."/>
            <person name="Rychlik I."/>
        </authorList>
    </citation>
    <scope>NUCLEOTIDE SEQUENCE</scope>
    <source>
        <strain evidence="2">An559</strain>
    </source>
</reference>
<dbReference type="GO" id="GO:0097367">
    <property type="term" value="F:carbohydrate derivative binding"/>
    <property type="evidence" value="ECO:0007669"/>
    <property type="project" value="InterPro"/>
</dbReference>
<dbReference type="InterPro" id="IPR035490">
    <property type="entry name" value="GlmS/FrlB_SIS"/>
</dbReference>
<dbReference type="InterPro" id="IPR024713">
    <property type="entry name" value="Fructosamine_deglycase_FrlB"/>
</dbReference>
<dbReference type="PROSITE" id="PS51464">
    <property type="entry name" value="SIS"/>
    <property type="match status" value="1"/>
</dbReference>
<dbReference type="GO" id="GO:0006002">
    <property type="term" value="P:fructose 6-phosphate metabolic process"/>
    <property type="evidence" value="ECO:0007669"/>
    <property type="project" value="TreeGrafter"/>
</dbReference>
<name>A0A938X799_9FIRM</name>
<dbReference type="GO" id="GO:0004360">
    <property type="term" value="F:glutamine-fructose-6-phosphate transaminase (isomerizing) activity"/>
    <property type="evidence" value="ECO:0007669"/>
    <property type="project" value="TreeGrafter"/>
</dbReference>
<dbReference type="RefSeq" id="WP_204446961.1">
    <property type="nucleotide sequence ID" value="NZ_JACJKY010000013.1"/>
</dbReference>
<comment type="caution">
    <text evidence="2">The sequence shown here is derived from an EMBL/GenBank/DDBJ whole genome shotgun (WGS) entry which is preliminary data.</text>
</comment>
<dbReference type="InterPro" id="IPR046348">
    <property type="entry name" value="SIS_dom_sf"/>
</dbReference>
<dbReference type="InterPro" id="IPR001347">
    <property type="entry name" value="SIS_dom"/>
</dbReference>
<dbReference type="PIRSF" id="PIRSF009290">
    <property type="entry name" value="FrlB"/>
    <property type="match status" value="1"/>
</dbReference>
<gene>
    <name evidence="2" type="ORF">H6A12_08710</name>
</gene>
<evidence type="ECO:0000313" key="3">
    <source>
        <dbReference type="Proteomes" id="UP000774750"/>
    </source>
</evidence>
<dbReference type="AlphaFoldDB" id="A0A938X799"/>
<dbReference type="GO" id="GO:0006487">
    <property type="term" value="P:protein N-linked glycosylation"/>
    <property type="evidence" value="ECO:0007669"/>
    <property type="project" value="TreeGrafter"/>
</dbReference>
<dbReference type="Gene3D" id="1.10.10.2240">
    <property type="match status" value="1"/>
</dbReference>
<dbReference type="Gene3D" id="3.40.50.12570">
    <property type="match status" value="1"/>
</dbReference>
<dbReference type="PANTHER" id="PTHR10937:SF14">
    <property type="entry name" value="FRUCTOSELYSINE 6-PHOSPHATE DEGLYCASE"/>
    <property type="match status" value="1"/>
</dbReference>
<dbReference type="SUPFAM" id="SSF53697">
    <property type="entry name" value="SIS domain"/>
    <property type="match status" value="1"/>
</dbReference>
<accession>A0A938X799</accession>
<keyword evidence="3" id="KW-1185">Reference proteome</keyword>
<organism evidence="2 3">
    <name type="scientific">Merdimmobilis hominis</name>
    <dbReference type="NCBI Taxonomy" id="2897707"/>
    <lineage>
        <taxon>Bacteria</taxon>
        <taxon>Bacillati</taxon>
        <taxon>Bacillota</taxon>
        <taxon>Clostridia</taxon>
        <taxon>Eubacteriales</taxon>
        <taxon>Oscillospiraceae</taxon>
        <taxon>Merdimmobilis</taxon>
    </lineage>
</organism>
<proteinExistence type="predicted"/>